<name>A0A5B7HVK3_PORTR</name>
<sequence>MCVCLYLPSCIVQGSSRAHSLLSPCLHLSNFSLNLCTLCAVTTSLFNVFHFSTILCGKLYFPVSFTHCLIVIFT</sequence>
<keyword evidence="2" id="KW-1185">Reference proteome</keyword>
<evidence type="ECO:0000313" key="1">
    <source>
        <dbReference type="EMBL" id="MPC73307.1"/>
    </source>
</evidence>
<proteinExistence type="predicted"/>
<evidence type="ECO:0000313" key="2">
    <source>
        <dbReference type="Proteomes" id="UP000324222"/>
    </source>
</evidence>
<organism evidence="1 2">
    <name type="scientific">Portunus trituberculatus</name>
    <name type="common">Swimming crab</name>
    <name type="synonym">Neptunus trituberculatus</name>
    <dbReference type="NCBI Taxonomy" id="210409"/>
    <lineage>
        <taxon>Eukaryota</taxon>
        <taxon>Metazoa</taxon>
        <taxon>Ecdysozoa</taxon>
        <taxon>Arthropoda</taxon>
        <taxon>Crustacea</taxon>
        <taxon>Multicrustacea</taxon>
        <taxon>Malacostraca</taxon>
        <taxon>Eumalacostraca</taxon>
        <taxon>Eucarida</taxon>
        <taxon>Decapoda</taxon>
        <taxon>Pleocyemata</taxon>
        <taxon>Brachyura</taxon>
        <taxon>Eubrachyura</taxon>
        <taxon>Portunoidea</taxon>
        <taxon>Portunidae</taxon>
        <taxon>Portuninae</taxon>
        <taxon>Portunus</taxon>
    </lineage>
</organism>
<dbReference type="EMBL" id="VSRR010036533">
    <property type="protein sequence ID" value="MPC73307.1"/>
    <property type="molecule type" value="Genomic_DNA"/>
</dbReference>
<gene>
    <name evidence="1" type="ORF">E2C01_067631</name>
</gene>
<accession>A0A5B7HVK3</accession>
<dbReference type="AlphaFoldDB" id="A0A5B7HVK3"/>
<dbReference type="Proteomes" id="UP000324222">
    <property type="component" value="Unassembled WGS sequence"/>
</dbReference>
<protein>
    <submittedName>
        <fullName evidence="1">Uncharacterized protein</fullName>
    </submittedName>
</protein>
<reference evidence="1 2" key="1">
    <citation type="submission" date="2019-05" db="EMBL/GenBank/DDBJ databases">
        <title>Another draft genome of Portunus trituberculatus and its Hox gene families provides insights of decapod evolution.</title>
        <authorList>
            <person name="Jeong J.-H."/>
            <person name="Song I."/>
            <person name="Kim S."/>
            <person name="Choi T."/>
            <person name="Kim D."/>
            <person name="Ryu S."/>
            <person name="Kim W."/>
        </authorList>
    </citation>
    <scope>NUCLEOTIDE SEQUENCE [LARGE SCALE GENOMIC DNA]</scope>
    <source>
        <tissue evidence="1">Muscle</tissue>
    </source>
</reference>
<comment type="caution">
    <text evidence="1">The sequence shown here is derived from an EMBL/GenBank/DDBJ whole genome shotgun (WGS) entry which is preliminary data.</text>
</comment>